<dbReference type="KEGG" id="vg:26625170"/>
<gene>
    <name evidence="1" type="ORF">VMY22_23</name>
</gene>
<accession>A0A0N9SHS9</accession>
<name>A0A0N9SHS9_9CAUD</name>
<dbReference type="RefSeq" id="YP_009198028.1">
    <property type="nucleotide sequence ID" value="NC_028789.1"/>
</dbReference>
<dbReference type="EMBL" id="KT780304">
    <property type="protein sequence ID" value="ALH46488.1"/>
    <property type="molecule type" value="Genomic_DNA"/>
</dbReference>
<proteinExistence type="predicted"/>
<evidence type="ECO:0000313" key="2">
    <source>
        <dbReference type="Proteomes" id="UP000201978"/>
    </source>
</evidence>
<sequence length="54" mass="6311">MKTITLLKALTLTKKYRDDGYLSNHQALQISQLFEQAYKESKEGEYNEQIQKSS</sequence>
<dbReference type="Proteomes" id="UP000201978">
    <property type="component" value="Segment"/>
</dbReference>
<protein>
    <submittedName>
        <fullName evidence="1">Uncharacterized protein</fullName>
    </submittedName>
</protein>
<reference evidence="1 2" key="1">
    <citation type="journal article" date="2016" name="Virus Genes">
        <title>Complete genome sequence of the cold-active bacteriophage VMY22 from Bacillus cereus.</title>
        <authorList>
            <person name="Qin K."/>
            <person name="Cheng B."/>
            <person name="Zhang S."/>
            <person name="Wang N."/>
            <person name="Fang Y."/>
            <person name="Zhang Q."/>
            <person name="Kuang A."/>
            <person name="Lin L."/>
            <person name="Ji X."/>
            <person name="Wei Y."/>
        </authorList>
    </citation>
    <scope>NUCLEOTIDE SEQUENCE [LARGE SCALE GENOMIC DNA]</scope>
</reference>
<organism evidence="1 2">
    <name type="scientific">Bacillus phage VMY22</name>
    <dbReference type="NCBI Taxonomy" id="1734382"/>
    <lineage>
        <taxon>Viruses</taxon>
        <taxon>Duplodnaviria</taxon>
        <taxon>Heunggongvirae</taxon>
        <taxon>Uroviricota</taxon>
        <taxon>Caudoviricetes</taxon>
        <taxon>Salasmaviridae</taxon>
        <taxon>Mingyongvirus</taxon>
        <taxon>Mingyongvirus VMY22</taxon>
    </lineage>
</organism>
<keyword evidence="2" id="KW-1185">Reference proteome</keyword>
<evidence type="ECO:0000313" key="1">
    <source>
        <dbReference type="EMBL" id="ALH46488.1"/>
    </source>
</evidence>
<dbReference type="GeneID" id="26625170"/>